<reference evidence="11" key="2">
    <citation type="submission" date="2023-02" db="EMBL/GenBank/DDBJ databases">
        <authorList>
            <consortium name="DOE Joint Genome Institute"/>
            <person name="Mondo S.J."/>
            <person name="Chang Y."/>
            <person name="Wang Y."/>
            <person name="Ahrendt S."/>
            <person name="Andreopoulos W."/>
            <person name="Barry K."/>
            <person name="Beard J."/>
            <person name="Benny G.L."/>
            <person name="Blankenship S."/>
            <person name="Bonito G."/>
            <person name="Cuomo C."/>
            <person name="Desiro A."/>
            <person name="Gervers K.A."/>
            <person name="Hundley H."/>
            <person name="Kuo A."/>
            <person name="LaButti K."/>
            <person name="Lang B.F."/>
            <person name="Lipzen A."/>
            <person name="O'Donnell K."/>
            <person name="Pangilinan J."/>
            <person name="Reynolds N."/>
            <person name="Sandor L."/>
            <person name="Smith M.W."/>
            <person name="Tsang A."/>
            <person name="Grigoriev I.V."/>
            <person name="Stajich J.E."/>
            <person name="Spatafora J.W."/>
        </authorList>
    </citation>
    <scope>NUCLEOTIDE SEQUENCE</scope>
    <source>
        <strain evidence="11">RSA 2281</strain>
    </source>
</reference>
<evidence type="ECO:0000259" key="10">
    <source>
        <dbReference type="Pfam" id="PF03800"/>
    </source>
</evidence>
<evidence type="ECO:0000313" key="12">
    <source>
        <dbReference type="Proteomes" id="UP001209540"/>
    </source>
</evidence>
<feature type="coiled-coil region" evidence="9">
    <location>
        <begin position="259"/>
        <end position="286"/>
    </location>
</feature>
<dbReference type="Proteomes" id="UP001209540">
    <property type="component" value="Unassembled WGS sequence"/>
</dbReference>
<dbReference type="GO" id="GO:0031262">
    <property type="term" value="C:Ndc80 complex"/>
    <property type="evidence" value="ECO:0007669"/>
    <property type="project" value="InterPro"/>
</dbReference>
<feature type="coiled-coil region" evidence="9">
    <location>
        <begin position="395"/>
        <end position="422"/>
    </location>
</feature>
<evidence type="ECO:0000256" key="6">
    <source>
        <dbReference type="ARBA" id="ARBA00023054"/>
    </source>
</evidence>
<keyword evidence="5" id="KW-0498">Mitosis</keyword>
<dbReference type="GO" id="GO:0051301">
    <property type="term" value="P:cell division"/>
    <property type="evidence" value="ECO:0007669"/>
    <property type="project" value="UniProtKB-KW"/>
</dbReference>
<evidence type="ECO:0000313" key="11">
    <source>
        <dbReference type="EMBL" id="KAI9266538.1"/>
    </source>
</evidence>
<evidence type="ECO:0000256" key="7">
    <source>
        <dbReference type="ARBA" id="ARBA00023306"/>
    </source>
</evidence>
<dbReference type="AlphaFoldDB" id="A0AAD5KCH6"/>
<gene>
    <name evidence="11" type="ORF">BDA99DRAFT_570930</name>
</gene>
<organism evidence="11 12">
    <name type="scientific">Phascolomyces articulosus</name>
    <dbReference type="NCBI Taxonomy" id="60185"/>
    <lineage>
        <taxon>Eukaryota</taxon>
        <taxon>Fungi</taxon>
        <taxon>Fungi incertae sedis</taxon>
        <taxon>Mucoromycota</taxon>
        <taxon>Mucoromycotina</taxon>
        <taxon>Mucoromycetes</taxon>
        <taxon>Mucorales</taxon>
        <taxon>Lichtheimiaceae</taxon>
        <taxon>Phascolomyces</taxon>
    </lineage>
</organism>
<dbReference type="EMBL" id="JAIXMP010000010">
    <property type="protein sequence ID" value="KAI9266538.1"/>
    <property type="molecule type" value="Genomic_DNA"/>
</dbReference>
<evidence type="ECO:0000256" key="8">
    <source>
        <dbReference type="ARBA" id="ARBA00023328"/>
    </source>
</evidence>
<evidence type="ECO:0000256" key="5">
    <source>
        <dbReference type="ARBA" id="ARBA00022776"/>
    </source>
</evidence>
<keyword evidence="8" id="KW-0137">Centromere</keyword>
<keyword evidence="3" id="KW-0158">Chromosome</keyword>
<dbReference type="InterPro" id="IPR005549">
    <property type="entry name" value="Kinetochore_Nuf2_N"/>
</dbReference>
<feature type="domain" description="Kinetochore protein Nuf2 N-terminal" evidence="10">
    <location>
        <begin position="21"/>
        <end position="150"/>
    </location>
</feature>
<evidence type="ECO:0000256" key="2">
    <source>
        <dbReference type="ARBA" id="ARBA00005498"/>
    </source>
</evidence>
<keyword evidence="4" id="KW-0132">Cell division</keyword>
<proteinExistence type="inferred from homology"/>
<dbReference type="Gene3D" id="1.10.418.60">
    <property type="entry name" value="Ncd80 complex, Nuf2 subunit"/>
    <property type="match status" value="1"/>
</dbReference>
<feature type="coiled-coil region" evidence="9">
    <location>
        <begin position="321"/>
        <end position="365"/>
    </location>
</feature>
<evidence type="ECO:0000256" key="4">
    <source>
        <dbReference type="ARBA" id="ARBA00022618"/>
    </source>
</evidence>
<comment type="subcellular location">
    <subcellularLocation>
        <location evidence="1">Chromosome</location>
        <location evidence="1">Centromere</location>
    </subcellularLocation>
</comment>
<dbReference type="Pfam" id="PF03800">
    <property type="entry name" value="Nuf2"/>
    <property type="match status" value="1"/>
</dbReference>
<reference evidence="11" key="1">
    <citation type="journal article" date="2022" name="IScience">
        <title>Evolution of zygomycete secretomes and the origins of terrestrial fungal ecologies.</title>
        <authorList>
            <person name="Chang Y."/>
            <person name="Wang Y."/>
            <person name="Mondo S."/>
            <person name="Ahrendt S."/>
            <person name="Andreopoulos W."/>
            <person name="Barry K."/>
            <person name="Beard J."/>
            <person name="Benny G.L."/>
            <person name="Blankenship S."/>
            <person name="Bonito G."/>
            <person name="Cuomo C."/>
            <person name="Desiro A."/>
            <person name="Gervers K.A."/>
            <person name="Hundley H."/>
            <person name="Kuo A."/>
            <person name="LaButti K."/>
            <person name="Lang B.F."/>
            <person name="Lipzen A."/>
            <person name="O'Donnell K."/>
            <person name="Pangilinan J."/>
            <person name="Reynolds N."/>
            <person name="Sandor L."/>
            <person name="Smith M.E."/>
            <person name="Tsang A."/>
            <person name="Grigoriev I.V."/>
            <person name="Stajich J.E."/>
            <person name="Spatafora J.W."/>
        </authorList>
    </citation>
    <scope>NUCLEOTIDE SEQUENCE</scope>
    <source>
        <strain evidence="11">RSA 2281</strain>
    </source>
</reference>
<sequence>MMGRTRNAILFDSKIEIDTEYSLPTLSTPDLVNCFTAMQISVTEQDLLHPTPEGTQEIFRTILGLVKSWRVKNAKTVYGDNPTIVDTNYIWFLYFEVKKLLSALGHKDFQIADLMFPTPHRLARILSALANFAMFREESWATFETPASEIEEPSGREEIELKKKSQLEEEIEQYRERDEQQKLLQQQLELDNTEYEQELRNISSEGDALKMDHDKLREARRQAKDAMQDVQYNLLTMSEEIRSFQIGKNYDTVQAAANISKIKETADELQAKNTAAQKQVQSVKEQLEYVYHIDQNLERCTQVPREIQRLRNECDWVKTSIADSEGNVEKVVQKSNELQENQKKLHQLEEALKIKVQQHEEQEEKIHESRHQSFLKRTEEFEEAQKETSDIDTNVLKHKAKIAELEQELRDIRQESDAEFKAIKTHLNELESSLIAYLDGVIDALK</sequence>
<evidence type="ECO:0000256" key="3">
    <source>
        <dbReference type="ARBA" id="ARBA00022454"/>
    </source>
</evidence>
<feature type="coiled-coil region" evidence="9">
    <location>
        <begin position="157"/>
        <end position="233"/>
    </location>
</feature>
<keyword evidence="7" id="KW-0131">Cell cycle</keyword>
<keyword evidence="6 9" id="KW-0175">Coiled coil</keyword>
<evidence type="ECO:0000256" key="9">
    <source>
        <dbReference type="SAM" id="Coils"/>
    </source>
</evidence>
<comment type="caution">
    <text evidence="11">The sequence shown here is derived from an EMBL/GenBank/DDBJ whole genome shotgun (WGS) entry which is preliminary data.</text>
</comment>
<name>A0AAD5KCH6_9FUNG</name>
<accession>A0AAD5KCH6</accession>
<evidence type="ECO:0000256" key="1">
    <source>
        <dbReference type="ARBA" id="ARBA00004584"/>
    </source>
</evidence>
<comment type="similarity">
    <text evidence="2">Belongs to the NUF2 family.</text>
</comment>
<dbReference type="InterPro" id="IPR038275">
    <property type="entry name" value="Nuf2_N_sf"/>
</dbReference>
<protein>
    <submittedName>
        <fullName evidence="11">Nuf2 family-domain-containing protein</fullName>
    </submittedName>
</protein>
<keyword evidence="12" id="KW-1185">Reference proteome</keyword>